<accession>A0AAV9SI90</accession>
<sequence>MQVGGAVFNNILNELITHKISCSDTQTFPPQHTKQYHHETACLVRKFIGVCRRREQAREQLPVTDCLHRIKWEKDPAEPAEHEYPISNLQLTSPRSEVRGFAL</sequence>
<comment type="caution">
    <text evidence="1">The sequence shown here is derived from an EMBL/GenBank/DDBJ whole genome shotgun (WGS) entry which is preliminary data.</text>
</comment>
<organism evidence="1 2">
    <name type="scientific">Crenichthys baileyi</name>
    <name type="common">White River springfish</name>
    <dbReference type="NCBI Taxonomy" id="28760"/>
    <lineage>
        <taxon>Eukaryota</taxon>
        <taxon>Metazoa</taxon>
        <taxon>Chordata</taxon>
        <taxon>Craniata</taxon>
        <taxon>Vertebrata</taxon>
        <taxon>Euteleostomi</taxon>
        <taxon>Actinopterygii</taxon>
        <taxon>Neopterygii</taxon>
        <taxon>Teleostei</taxon>
        <taxon>Neoteleostei</taxon>
        <taxon>Acanthomorphata</taxon>
        <taxon>Ovalentaria</taxon>
        <taxon>Atherinomorphae</taxon>
        <taxon>Cyprinodontiformes</taxon>
        <taxon>Goodeidae</taxon>
        <taxon>Crenichthys</taxon>
    </lineage>
</organism>
<proteinExistence type="predicted"/>
<reference evidence="1 2" key="1">
    <citation type="submission" date="2021-06" db="EMBL/GenBank/DDBJ databases">
        <authorList>
            <person name="Palmer J.M."/>
        </authorList>
    </citation>
    <scope>NUCLEOTIDE SEQUENCE [LARGE SCALE GENOMIC DNA]</scope>
    <source>
        <strain evidence="1 2">MEX-2019</strain>
        <tissue evidence="1">Muscle</tissue>
    </source>
</reference>
<evidence type="ECO:0000313" key="2">
    <source>
        <dbReference type="Proteomes" id="UP001311232"/>
    </source>
</evidence>
<dbReference type="EMBL" id="JAHHUM010000332">
    <property type="protein sequence ID" value="KAK5620833.1"/>
    <property type="molecule type" value="Genomic_DNA"/>
</dbReference>
<dbReference type="Proteomes" id="UP001311232">
    <property type="component" value="Unassembled WGS sequence"/>
</dbReference>
<gene>
    <name evidence="1" type="ORF">CRENBAI_018011</name>
</gene>
<evidence type="ECO:0000313" key="1">
    <source>
        <dbReference type="EMBL" id="KAK5620833.1"/>
    </source>
</evidence>
<dbReference type="AlphaFoldDB" id="A0AAV9SI90"/>
<name>A0AAV9SI90_9TELE</name>
<keyword evidence="2" id="KW-1185">Reference proteome</keyword>
<protein>
    <submittedName>
        <fullName evidence="1">Uncharacterized protein</fullName>
    </submittedName>
</protein>